<dbReference type="Pfam" id="PF00132">
    <property type="entry name" value="Hexapep"/>
    <property type="match status" value="2"/>
</dbReference>
<evidence type="ECO:0000313" key="1">
    <source>
        <dbReference type="EMBL" id="SUY45812.1"/>
    </source>
</evidence>
<reference evidence="1 2" key="1">
    <citation type="submission" date="2018-06" db="EMBL/GenBank/DDBJ databases">
        <authorList>
            <consortium name="Pathogen Informatics"/>
            <person name="Doyle S."/>
        </authorList>
    </citation>
    <scope>NUCLEOTIDE SEQUENCE [LARGE SCALE GENOMIC DNA]</scope>
    <source>
        <strain evidence="1 2">NCTC9836</strain>
    </source>
</reference>
<dbReference type="Proteomes" id="UP000254664">
    <property type="component" value="Unassembled WGS sequence"/>
</dbReference>
<evidence type="ECO:0000313" key="2">
    <source>
        <dbReference type="Proteomes" id="UP000254664"/>
    </source>
</evidence>
<keyword evidence="1" id="KW-0808">Transferase</keyword>
<name>A0A381J4L7_9CLOT</name>
<gene>
    <name evidence="1" type="primary">lpxD</name>
    <name evidence="1" type="ORF">NCTC9836_00457</name>
</gene>
<accession>A0A381J4L7</accession>
<dbReference type="InterPro" id="IPR050179">
    <property type="entry name" value="Trans_hexapeptide_repeat"/>
</dbReference>
<dbReference type="GO" id="GO:0016746">
    <property type="term" value="F:acyltransferase activity"/>
    <property type="evidence" value="ECO:0007669"/>
    <property type="project" value="UniProtKB-KW"/>
</dbReference>
<dbReference type="RefSeq" id="WP_115640279.1">
    <property type="nucleotide sequence ID" value="NZ_UFWZ01000001.1"/>
</dbReference>
<dbReference type="PANTHER" id="PTHR43300">
    <property type="entry name" value="ACETYLTRANSFERASE"/>
    <property type="match status" value="1"/>
</dbReference>
<dbReference type="InterPro" id="IPR001451">
    <property type="entry name" value="Hexapep"/>
</dbReference>
<dbReference type="AlphaFoldDB" id="A0A381J4L7"/>
<dbReference type="Gene3D" id="2.160.10.10">
    <property type="entry name" value="Hexapeptide repeat proteins"/>
    <property type="match status" value="1"/>
</dbReference>
<dbReference type="SUPFAM" id="SSF51161">
    <property type="entry name" value="Trimeric LpxA-like enzymes"/>
    <property type="match status" value="1"/>
</dbReference>
<organism evidence="1 2">
    <name type="scientific">Clostridium putrefaciens</name>
    <dbReference type="NCBI Taxonomy" id="99675"/>
    <lineage>
        <taxon>Bacteria</taxon>
        <taxon>Bacillati</taxon>
        <taxon>Bacillota</taxon>
        <taxon>Clostridia</taxon>
        <taxon>Eubacteriales</taxon>
        <taxon>Clostridiaceae</taxon>
        <taxon>Clostridium</taxon>
    </lineage>
</organism>
<dbReference type="InterPro" id="IPR011004">
    <property type="entry name" value="Trimer_LpxA-like_sf"/>
</dbReference>
<keyword evidence="1" id="KW-0012">Acyltransferase</keyword>
<dbReference type="EMBL" id="UFWZ01000001">
    <property type="protein sequence ID" value="SUY45812.1"/>
    <property type="molecule type" value="Genomic_DNA"/>
</dbReference>
<protein>
    <submittedName>
        <fullName evidence="1">UDP-3-O-(R-3-hydroxymyristoyl)-glucosamine N-acyltransferase</fullName>
        <ecNumber evidence="1">2.3.1.-</ecNumber>
    </submittedName>
</protein>
<dbReference type="EC" id="2.3.1.-" evidence="1"/>
<proteinExistence type="predicted"/>
<keyword evidence="2" id="KW-1185">Reference proteome</keyword>
<sequence length="301" mass="33176">MKISKILKNAKNDFGICQIVEDGEFETLGLASSEVDLGVCTFIENEKYINSISKNVTMIITKPEIAEKIKDRAICISDDPRISFFKLHNYLSTTDEYNMIKRYKTKIGADCTISKLSCISDENVSIGNNVIIEEFVSIKENTIIGDNTIIRAGTVIGGEGFEFKRMSSKQVLPVNHVGWTVIGESVEIQYNTCVDKAIYPWDQTLIGDNCKVDNLVHVAHGVKLGNAVFLVAGSLIGGRTLIKEGSWIGVGATVSNGLIVDENCRVNIGSVATRSLDKDSNVTGNFAIDHKRFIEFIRSIR</sequence>
<dbReference type="OrthoDB" id="9784739at2"/>